<reference evidence="3" key="1">
    <citation type="journal article" date="2023" name="Comput. Struct. Biotechnol. J.">
        <title>Discovery of a novel marine Bacteroidetes with a rich repertoire of carbohydrate-active enzymes.</title>
        <authorList>
            <person name="Chen B."/>
            <person name="Liu G."/>
            <person name="Chen Q."/>
            <person name="Wang H."/>
            <person name="Liu L."/>
            <person name="Tang K."/>
        </authorList>
    </citation>
    <scope>NUCLEOTIDE SEQUENCE</scope>
    <source>
        <strain evidence="3">TK19036</strain>
    </source>
</reference>
<dbReference type="PANTHER" id="PTHR43625:SF40">
    <property type="entry name" value="ALDO-KETO REDUCTASE YAKC [NADP(+)]"/>
    <property type="match status" value="1"/>
</dbReference>
<accession>A0AA49GKJ0</accession>
<evidence type="ECO:0000313" key="3">
    <source>
        <dbReference type="EMBL" id="WKN36575.1"/>
    </source>
</evidence>
<gene>
    <name evidence="3" type="ORF">K4G66_29885</name>
</gene>
<dbReference type="InterPro" id="IPR023210">
    <property type="entry name" value="NADP_OxRdtase_dom"/>
</dbReference>
<dbReference type="InterPro" id="IPR036812">
    <property type="entry name" value="NAD(P)_OxRdtase_dom_sf"/>
</dbReference>
<proteinExistence type="predicted"/>
<dbReference type="GO" id="GO:0016491">
    <property type="term" value="F:oxidoreductase activity"/>
    <property type="evidence" value="ECO:0007669"/>
    <property type="project" value="UniProtKB-KW"/>
</dbReference>
<dbReference type="AlphaFoldDB" id="A0AA49GKJ0"/>
<dbReference type="SUPFAM" id="SSF51430">
    <property type="entry name" value="NAD(P)-linked oxidoreductase"/>
    <property type="match status" value="1"/>
</dbReference>
<sequence>MVTEDIKRTYKIGDLEVNRLGYGGMQLTGKGVWKEVDDRENAIKVLQKAVELGVNFIDTADSYGPLTNERLIADALHPYPKDLKIATKSGLERPGPDQWTPNGKPEHIREGIEGSLKRLKLEQIDLWQLHRIDPEVPVEETLQPVIEAVEAGKIKYVGLSEVSVEQIKQVEEILPIVSVQNLYNLGERKWEDVVDYTASKGYAFIPWFPLASGPDSMAEKIKSVAEKHNATTAQIALAWLLKRSENILLIPGTKSLTHLEENLKAADIELTDEEFELLSKE</sequence>
<dbReference type="Gene3D" id="3.20.20.100">
    <property type="entry name" value="NADP-dependent oxidoreductase domain"/>
    <property type="match status" value="1"/>
</dbReference>
<dbReference type="Pfam" id="PF00248">
    <property type="entry name" value="Aldo_ket_red"/>
    <property type="match status" value="1"/>
</dbReference>
<dbReference type="PRINTS" id="PR00069">
    <property type="entry name" value="ALDKETRDTASE"/>
</dbReference>
<protein>
    <submittedName>
        <fullName evidence="3">Aldo/keto reductase</fullName>
    </submittedName>
</protein>
<organism evidence="3">
    <name type="scientific">Roseihalotalea indica</name>
    <dbReference type="NCBI Taxonomy" id="2867963"/>
    <lineage>
        <taxon>Bacteria</taxon>
        <taxon>Pseudomonadati</taxon>
        <taxon>Bacteroidota</taxon>
        <taxon>Cytophagia</taxon>
        <taxon>Cytophagales</taxon>
        <taxon>Catalimonadaceae</taxon>
        <taxon>Roseihalotalea</taxon>
    </lineage>
</organism>
<reference evidence="3" key="2">
    <citation type="journal article" date="2024" name="Antonie Van Leeuwenhoek">
        <title>Roseihalotalea indica gen. nov., sp. nov., a halophilic Bacteroidetes from mesopelagic Southwest Indian Ocean with higher carbohydrate metabolic potential.</title>
        <authorList>
            <person name="Chen B."/>
            <person name="Zhang M."/>
            <person name="Lin D."/>
            <person name="Ye J."/>
            <person name="Tang K."/>
        </authorList>
    </citation>
    <scope>NUCLEOTIDE SEQUENCE</scope>
    <source>
        <strain evidence="3">TK19036</strain>
    </source>
</reference>
<dbReference type="EMBL" id="CP120682">
    <property type="protein sequence ID" value="WKN36575.1"/>
    <property type="molecule type" value="Genomic_DNA"/>
</dbReference>
<feature type="domain" description="NADP-dependent oxidoreductase" evidence="2">
    <location>
        <begin position="19"/>
        <end position="278"/>
    </location>
</feature>
<dbReference type="PANTHER" id="PTHR43625">
    <property type="entry name" value="AFLATOXIN B1 ALDEHYDE REDUCTASE"/>
    <property type="match status" value="1"/>
</dbReference>
<evidence type="ECO:0000256" key="1">
    <source>
        <dbReference type="ARBA" id="ARBA00023002"/>
    </source>
</evidence>
<dbReference type="CDD" id="cd19088">
    <property type="entry name" value="AKR_AKR13B1"/>
    <property type="match status" value="1"/>
</dbReference>
<keyword evidence="1" id="KW-0560">Oxidoreductase</keyword>
<name>A0AA49GKJ0_9BACT</name>
<dbReference type="InterPro" id="IPR020471">
    <property type="entry name" value="AKR"/>
</dbReference>
<dbReference type="GO" id="GO:0005737">
    <property type="term" value="C:cytoplasm"/>
    <property type="evidence" value="ECO:0007669"/>
    <property type="project" value="TreeGrafter"/>
</dbReference>
<dbReference type="InterPro" id="IPR050791">
    <property type="entry name" value="Aldo-Keto_reductase"/>
</dbReference>
<evidence type="ECO:0000259" key="2">
    <source>
        <dbReference type="Pfam" id="PF00248"/>
    </source>
</evidence>